<keyword evidence="6 7" id="KW-0449">Lipoprotein</keyword>
<keyword evidence="3" id="KW-0472">Membrane</keyword>
<keyword evidence="5" id="KW-0998">Cell outer membrane</keyword>
<accession>A0ABU9TT65</accession>
<sequence>MLLSLLVLGGCGQKGPLYLPDDNAQKNSQQK</sequence>
<name>A0ABU9TT65_9GAMM</name>
<reference evidence="7 8" key="1">
    <citation type="submission" date="2024-03" db="EMBL/GenBank/DDBJ databases">
        <title>Community enrichment and isolation of bacterial strains for fucoidan degradation.</title>
        <authorList>
            <person name="Sichert A."/>
        </authorList>
    </citation>
    <scope>NUCLEOTIDE SEQUENCE [LARGE SCALE GENOMIC DNA]</scope>
    <source>
        <strain evidence="7 8">AS76</strain>
    </source>
</reference>
<keyword evidence="4" id="KW-0564">Palmitate</keyword>
<evidence type="ECO:0000313" key="7">
    <source>
        <dbReference type="EMBL" id="MEM5536909.1"/>
    </source>
</evidence>
<dbReference type="EMBL" id="JBBMRA010000009">
    <property type="protein sequence ID" value="MEM5536909.1"/>
    <property type="molecule type" value="Genomic_DNA"/>
</dbReference>
<evidence type="ECO:0000256" key="4">
    <source>
        <dbReference type="ARBA" id="ARBA00023139"/>
    </source>
</evidence>
<organism evidence="7 8">
    <name type="scientific">Neptuniibacter pectenicola</name>
    <dbReference type="NCBI Taxonomy" id="1806669"/>
    <lineage>
        <taxon>Bacteria</taxon>
        <taxon>Pseudomonadati</taxon>
        <taxon>Pseudomonadota</taxon>
        <taxon>Gammaproteobacteria</taxon>
        <taxon>Oceanospirillales</taxon>
        <taxon>Oceanospirillaceae</taxon>
        <taxon>Neptuniibacter</taxon>
    </lineage>
</organism>
<keyword evidence="8" id="KW-1185">Reference proteome</keyword>
<evidence type="ECO:0000256" key="3">
    <source>
        <dbReference type="ARBA" id="ARBA00023136"/>
    </source>
</evidence>
<proteinExistence type="predicted"/>
<comment type="subcellular location">
    <subcellularLocation>
        <location evidence="1">Cell outer membrane</location>
        <topology evidence="1">Lipid-anchor</topology>
    </subcellularLocation>
</comment>
<gene>
    <name evidence="7" type="ORF">WNY58_10955</name>
</gene>
<dbReference type="Pfam" id="PF13627">
    <property type="entry name" value="LptM_cons"/>
    <property type="match status" value="1"/>
</dbReference>
<evidence type="ECO:0000256" key="1">
    <source>
        <dbReference type="ARBA" id="ARBA00004459"/>
    </source>
</evidence>
<dbReference type="InterPro" id="IPR032831">
    <property type="entry name" value="LptM_cons"/>
</dbReference>
<dbReference type="Proteomes" id="UP001449225">
    <property type="component" value="Unassembled WGS sequence"/>
</dbReference>
<keyword evidence="2" id="KW-0732">Signal</keyword>
<comment type="caution">
    <text evidence="7">The sequence shown here is derived from an EMBL/GenBank/DDBJ whole genome shotgun (WGS) entry which is preliminary data.</text>
</comment>
<evidence type="ECO:0000313" key="8">
    <source>
        <dbReference type="Proteomes" id="UP001449225"/>
    </source>
</evidence>
<evidence type="ECO:0000256" key="5">
    <source>
        <dbReference type="ARBA" id="ARBA00023237"/>
    </source>
</evidence>
<dbReference type="NCBIfam" id="NF047847">
    <property type="entry name" value="SS_mature_LptM"/>
    <property type="match status" value="1"/>
</dbReference>
<evidence type="ECO:0000256" key="6">
    <source>
        <dbReference type="ARBA" id="ARBA00023288"/>
    </source>
</evidence>
<protein>
    <submittedName>
        <fullName evidence="7">Lipoprotein</fullName>
    </submittedName>
</protein>
<evidence type="ECO:0000256" key="2">
    <source>
        <dbReference type="ARBA" id="ARBA00022729"/>
    </source>
</evidence>